<evidence type="ECO:0000313" key="1">
    <source>
        <dbReference type="EMBL" id="GIL91908.1"/>
    </source>
</evidence>
<dbReference type="AlphaFoldDB" id="A0A8J4CXX9"/>
<dbReference type="Proteomes" id="UP000747110">
    <property type="component" value="Unassembled WGS sequence"/>
</dbReference>
<reference evidence="1" key="1">
    <citation type="journal article" date="2021" name="Proc. Natl. Acad. Sci. U.S.A.">
        <title>Three genomes in the algal genus Volvox reveal the fate of a haploid sex-determining region after a transition to homothallism.</title>
        <authorList>
            <person name="Yamamoto K."/>
            <person name="Hamaji T."/>
            <person name="Kawai-Toyooka H."/>
            <person name="Matsuzaki R."/>
            <person name="Takahashi F."/>
            <person name="Nishimura Y."/>
            <person name="Kawachi M."/>
            <person name="Noguchi H."/>
            <person name="Minakuchi Y."/>
            <person name="Umen J.G."/>
            <person name="Toyoda A."/>
            <person name="Nozaki H."/>
        </authorList>
    </citation>
    <scope>NUCLEOTIDE SEQUENCE</scope>
    <source>
        <strain evidence="1">NIES-3786</strain>
    </source>
</reference>
<protein>
    <submittedName>
        <fullName evidence="1">Uncharacterized protein</fullName>
    </submittedName>
</protein>
<dbReference type="OrthoDB" id="556089at2759"/>
<evidence type="ECO:0000313" key="2">
    <source>
        <dbReference type="Proteomes" id="UP000747110"/>
    </source>
</evidence>
<dbReference type="EMBL" id="BNCP01000071">
    <property type="protein sequence ID" value="GIL91908.1"/>
    <property type="molecule type" value="Genomic_DNA"/>
</dbReference>
<keyword evidence="2" id="KW-1185">Reference proteome</keyword>
<organism evidence="1 2">
    <name type="scientific">Volvox reticuliferus</name>
    <dbReference type="NCBI Taxonomy" id="1737510"/>
    <lineage>
        <taxon>Eukaryota</taxon>
        <taxon>Viridiplantae</taxon>
        <taxon>Chlorophyta</taxon>
        <taxon>core chlorophytes</taxon>
        <taxon>Chlorophyceae</taxon>
        <taxon>CS clade</taxon>
        <taxon>Chlamydomonadales</taxon>
        <taxon>Volvocaceae</taxon>
        <taxon>Volvox</taxon>
    </lineage>
</organism>
<sequence length="437" mass="47124">MDIQHAVAYMDKFWSEIEPTICLLEDGLIVDAAIMAAIICMTDLDLFPVEDSLVAAIIEVLITFLKAEPQKNGSMYIPCNVSEIKSLKEFILQDAISLLPPTDGNVTPREGCTAAAKQISRTVPNINSAQSSHASAASAGLGAAGEQYTEGILHGGEPVAGVQVVSWRDQLCAPDTLGMIAAVIFSRDVLLSAGPLGRVYAELQEALESQTWPAISAAQAAVEGVLIEVLPGHVPGKHVGIADLWECMASVFESKLSLGGIVMGRCECGKNGQQLAPNQLQGWPYNHAICLSSSHIDVSVEIAPMANIAMHNMKAIKARNRSCKCCESLVVYDISVSPMEAMCIRIELESAGGKIVPQLCHLVVNGSLFFLRAVIILSGGHYTAYVNAVCMPWLPSDGWYYYDGMSRHNQLQFLGSSLRIDQSHSHEIEILLFSRGK</sequence>
<name>A0A8J4CXX9_9CHLO</name>
<gene>
    <name evidence="1" type="ORF">Vretifemale_19510</name>
</gene>
<accession>A0A8J4CXX9</accession>
<comment type="caution">
    <text evidence="1">The sequence shown here is derived from an EMBL/GenBank/DDBJ whole genome shotgun (WGS) entry which is preliminary data.</text>
</comment>
<proteinExistence type="predicted"/>